<organism evidence="1 2">
    <name type="scientific">Parapedobacter luteus</name>
    <dbReference type="NCBI Taxonomy" id="623280"/>
    <lineage>
        <taxon>Bacteria</taxon>
        <taxon>Pseudomonadati</taxon>
        <taxon>Bacteroidota</taxon>
        <taxon>Sphingobacteriia</taxon>
        <taxon>Sphingobacteriales</taxon>
        <taxon>Sphingobacteriaceae</taxon>
        <taxon>Parapedobacter</taxon>
    </lineage>
</organism>
<dbReference type="Proteomes" id="UP000190541">
    <property type="component" value="Unassembled WGS sequence"/>
</dbReference>
<dbReference type="EMBL" id="FUYS01000006">
    <property type="protein sequence ID" value="SKB69023.1"/>
    <property type="molecule type" value="Genomic_DNA"/>
</dbReference>
<evidence type="ECO:0000313" key="1">
    <source>
        <dbReference type="EMBL" id="SKB69023.1"/>
    </source>
</evidence>
<gene>
    <name evidence="1" type="ORF">SAMN05660226_02676</name>
</gene>
<evidence type="ECO:0000313" key="2">
    <source>
        <dbReference type="Proteomes" id="UP000190541"/>
    </source>
</evidence>
<accession>A0A1T5DBX4</accession>
<name>A0A1T5DBX4_9SPHI</name>
<keyword evidence="2" id="KW-1185">Reference proteome</keyword>
<sequence>MKYVFQNGAFRSKQLCRNFFNKVLTFFLNPLGKLYVYIVVFKNCLFII</sequence>
<protein>
    <submittedName>
        <fullName evidence="1">Uncharacterized protein</fullName>
    </submittedName>
</protein>
<reference evidence="1 2" key="1">
    <citation type="submission" date="2017-02" db="EMBL/GenBank/DDBJ databases">
        <authorList>
            <person name="Peterson S.W."/>
        </authorList>
    </citation>
    <scope>NUCLEOTIDE SEQUENCE [LARGE SCALE GENOMIC DNA]</scope>
    <source>
        <strain evidence="1 2">DSM 22899</strain>
    </source>
</reference>
<dbReference type="AlphaFoldDB" id="A0A1T5DBX4"/>
<proteinExistence type="predicted"/>